<dbReference type="InterPro" id="IPR006058">
    <property type="entry name" value="2Fe2S_fd_BS"/>
</dbReference>
<dbReference type="GO" id="GO:0046872">
    <property type="term" value="F:metal ion binding"/>
    <property type="evidence" value="ECO:0007669"/>
    <property type="project" value="UniProtKB-KW"/>
</dbReference>
<dbReference type="InterPro" id="IPR036010">
    <property type="entry name" value="2Fe-2S_ferredoxin-like_sf"/>
</dbReference>
<dbReference type="Pfam" id="PF00111">
    <property type="entry name" value="Fer2"/>
    <property type="match status" value="1"/>
</dbReference>
<feature type="domain" description="2Fe-2S ferredoxin-type" evidence="6">
    <location>
        <begin position="55"/>
        <end position="131"/>
    </location>
</feature>
<dbReference type="Pfam" id="PF01799">
    <property type="entry name" value="Fer2_2"/>
    <property type="match status" value="1"/>
</dbReference>
<dbReference type="InterPro" id="IPR001041">
    <property type="entry name" value="2Fe-2S_ferredoxin-type"/>
</dbReference>
<dbReference type="SUPFAM" id="SSF47741">
    <property type="entry name" value="CO dehydrogenase ISP C-domain like"/>
    <property type="match status" value="1"/>
</dbReference>
<accession>A0A3B1CRH6</accession>
<dbReference type="PROSITE" id="PS51318">
    <property type="entry name" value="TAT"/>
    <property type="match status" value="1"/>
</dbReference>
<dbReference type="Gene3D" id="1.10.150.120">
    <property type="entry name" value="[2Fe-2S]-binding domain"/>
    <property type="match status" value="1"/>
</dbReference>
<dbReference type="Gene3D" id="3.10.20.30">
    <property type="match status" value="1"/>
</dbReference>
<evidence type="ECO:0000259" key="6">
    <source>
        <dbReference type="PROSITE" id="PS51085"/>
    </source>
</evidence>
<evidence type="ECO:0000256" key="5">
    <source>
        <dbReference type="ARBA" id="ARBA00023014"/>
    </source>
</evidence>
<dbReference type="InterPro" id="IPR051452">
    <property type="entry name" value="Diverse_Oxidoreductases"/>
</dbReference>
<organism evidence="7">
    <name type="scientific">hydrothermal vent metagenome</name>
    <dbReference type="NCBI Taxonomy" id="652676"/>
    <lineage>
        <taxon>unclassified sequences</taxon>
        <taxon>metagenomes</taxon>
        <taxon>ecological metagenomes</taxon>
    </lineage>
</organism>
<dbReference type="AlphaFoldDB" id="A0A3B1CRH6"/>
<evidence type="ECO:0000256" key="2">
    <source>
        <dbReference type="ARBA" id="ARBA00022723"/>
    </source>
</evidence>
<name>A0A3B1CRH6_9ZZZZ</name>
<dbReference type="InterPro" id="IPR002888">
    <property type="entry name" value="2Fe-2S-bd"/>
</dbReference>
<dbReference type="CDD" id="cd00207">
    <property type="entry name" value="fer2"/>
    <property type="match status" value="1"/>
</dbReference>
<reference evidence="7" key="1">
    <citation type="submission" date="2018-06" db="EMBL/GenBank/DDBJ databases">
        <authorList>
            <person name="Zhirakovskaya E."/>
        </authorList>
    </citation>
    <scope>NUCLEOTIDE SEQUENCE</scope>
</reference>
<keyword evidence="2" id="KW-0479">Metal-binding</keyword>
<dbReference type="InterPro" id="IPR012675">
    <property type="entry name" value="Beta-grasp_dom_sf"/>
</dbReference>
<dbReference type="InterPro" id="IPR036884">
    <property type="entry name" value="2Fe-2S-bd_dom_sf"/>
</dbReference>
<evidence type="ECO:0000256" key="3">
    <source>
        <dbReference type="ARBA" id="ARBA00023002"/>
    </source>
</evidence>
<dbReference type="InterPro" id="IPR006311">
    <property type="entry name" value="TAT_signal"/>
</dbReference>
<sequence length="208" mass="22027">MGNNSKSKGLSRRQFITRAGTGAVGSVVLFPALGKADTKIPVDDNSKQKYLLGDNPLSLTVNGKKVKIKVKANTTLVELLRDHLHLTGTKVACNNGECGSCSVLLDGKVVYSCHMLALDAQGKSVTTVEGLMDGNKLSVVQQAFVEKDGLQCGFCTPGQVMAATALLTKNPHPTKDEVKEGMSGNFCRCGAYPKIIESVLTAAEKLNS</sequence>
<dbReference type="EC" id="1.17.1.4" evidence="7"/>
<evidence type="ECO:0000256" key="4">
    <source>
        <dbReference type="ARBA" id="ARBA00023004"/>
    </source>
</evidence>
<dbReference type="PROSITE" id="PS00197">
    <property type="entry name" value="2FE2S_FER_1"/>
    <property type="match status" value="1"/>
</dbReference>
<keyword evidence="4" id="KW-0408">Iron</keyword>
<proteinExistence type="predicted"/>
<evidence type="ECO:0000313" key="7">
    <source>
        <dbReference type="EMBL" id="VAX26504.1"/>
    </source>
</evidence>
<dbReference type="PANTHER" id="PTHR44379:SF5">
    <property type="entry name" value="OXIDOREDUCTASE WITH IRON-SULFUR SUBUNIT"/>
    <property type="match status" value="1"/>
</dbReference>
<dbReference type="EMBL" id="UOGD01000342">
    <property type="protein sequence ID" value="VAX26504.1"/>
    <property type="molecule type" value="Genomic_DNA"/>
</dbReference>
<evidence type="ECO:0000256" key="1">
    <source>
        <dbReference type="ARBA" id="ARBA00022714"/>
    </source>
</evidence>
<protein>
    <submittedName>
        <fullName evidence="7">Xanthine dehydrogenase iron-sulfur subunit</fullName>
        <ecNumber evidence="7">1.17.1.4</ecNumber>
    </submittedName>
</protein>
<dbReference type="FunFam" id="1.10.150.120:FF:000003">
    <property type="entry name" value="Carbon monoxide dehydrogenase, small subunit"/>
    <property type="match status" value="1"/>
</dbReference>
<dbReference type="PANTHER" id="PTHR44379">
    <property type="entry name" value="OXIDOREDUCTASE WITH IRON-SULFUR SUBUNIT"/>
    <property type="match status" value="1"/>
</dbReference>
<gene>
    <name evidence="7" type="ORF">MNBD_IGNAVI01-1409</name>
</gene>
<dbReference type="PROSITE" id="PS51085">
    <property type="entry name" value="2FE2S_FER_2"/>
    <property type="match status" value="1"/>
</dbReference>
<dbReference type="SUPFAM" id="SSF54292">
    <property type="entry name" value="2Fe-2S ferredoxin-like"/>
    <property type="match status" value="1"/>
</dbReference>
<dbReference type="FunFam" id="3.10.20.30:FF:000020">
    <property type="entry name" value="Xanthine dehydrogenase iron-sulfur subunit"/>
    <property type="match status" value="1"/>
</dbReference>
<dbReference type="GO" id="GO:0051537">
    <property type="term" value="F:2 iron, 2 sulfur cluster binding"/>
    <property type="evidence" value="ECO:0007669"/>
    <property type="project" value="UniProtKB-KW"/>
</dbReference>
<dbReference type="GO" id="GO:0004854">
    <property type="term" value="F:xanthine dehydrogenase activity"/>
    <property type="evidence" value="ECO:0007669"/>
    <property type="project" value="UniProtKB-EC"/>
</dbReference>
<keyword evidence="1" id="KW-0001">2Fe-2S</keyword>
<keyword evidence="5" id="KW-0411">Iron-sulfur</keyword>
<keyword evidence="3 7" id="KW-0560">Oxidoreductase</keyword>